<keyword evidence="1" id="KW-0732">Signal</keyword>
<reference evidence="2 3" key="1">
    <citation type="journal article" date="2024" name="Commun. Biol.">
        <title>Comparative genomic analysis of thermophilic fungi reveals convergent evolutionary adaptations and gene losses.</title>
        <authorList>
            <person name="Steindorff A.S."/>
            <person name="Aguilar-Pontes M.V."/>
            <person name="Robinson A.J."/>
            <person name="Andreopoulos B."/>
            <person name="LaButti K."/>
            <person name="Kuo A."/>
            <person name="Mondo S."/>
            <person name="Riley R."/>
            <person name="Otillar R."/>
            <person name="Haridas S."/>
            <person name="Lipzen A."/>
            <person name="Grimwood J."/>
            <person name="Schmutz J."/>
            <person name="Clum A."/>
            <person name="Reid I.D."/>
            <person name="Moisan M.C."/>
            <person name="Butler G."/>
            <person name="Nguyen T.T.M."/>
            <person name="Dewar K."/>
            <person name="Conant G."/>
            <person name="Drula E."/>
            <person name="Henrissat B."/>
            <person name="Hansel C."/>
            <person name="Singer S."/>
            <person name="Hutchinson M.I."/>
            <person name="de Vries R.P."/>
            <person name="Natvig D.O."/>
            <person name="Powell A.J."/>
            <person name="Tsang A."/>
            <person name="Grigoriev I.V."/>
        </authorList>
    </citation>
    <scope>NUCLEOTIDE SEQUENCE [LARGE SCALE GENOMIC DNA]</scope>
    <source>
        <strain evidence="2 3">CBS 494.80</strain>
    </source>
</reference>
<feature type="signal peptide" evidence="1">
    <location>
        <begin position="1"/>
        <end position="19"/>
    </location>
</feature>
<name>A0ABR4BSP0_9HELO</name>
<keyword evidence="3" id="KW-1185">Reference proteome</keyword>
<evidence type="ECO:0000256" key="1">
    <source>
        <dbReference type="SAM" id="SignalP"/>
    </source>
</evidence>
<evidence type="ECO:0000313" key="2">
    <source>
        <dbReference type="EMBL" id="KAL2060633.1"/>
    </source>
</evidence>
<dbReference type="EMBL" id="JAZHXI010000021">
    <property type="protein sequence ID" value="KAL2060633.1"/>
    <property type="molecule type" value="Genomic_DNA"/>
</dbReference>
<evidence type="ECO:0000313" key="3">
    <source>
        <dbReference type="Proteomes" id="UP001595075"/>
    </source>
</evidence>
<gene>
    <name evidence="2" type="ORF">VTL71DRAFT_9274</name>
</gene>
<dbReference type="Proteomes" id="UP001595075">
    <property type="component" value="Unassembled WGS sequence"/>
</dbReference>
<organism evidence="2 3">
    <name type="scientific">Oculimacula yallundae</name>
    <dbReference type="NCBI Taxonomy" id="86028"/>
    <lineage>
        <taxon>Eukaryota</taxon>
        <taxon>Fungi</taxon>
        <taxon>Dikarya</taxon>
        <taxon>Ascomycota</taxon>
        <taxon>Pezizomycotina</taxon>
        <taxon>Leotiomycetes</taxon>
        <taxon>Helotiales</taxon>
        <taxon>Ploettnerulaceae</taxon>
        <taxon>Oculimacula</taxon>
    </lineage>
</organism>
<protein>
    <submittedName>
        <fullName evidence="2">Uncharacterized protein</fullName>
    </submittedName>
</protein>
<sequence>MMIILHFLVEATLLSFVTADDPPRLSFYGLEINAQAPITKFETTLLIPSVTPDHDPKSVQGLRSMWPGLEPDPVSCLFQNVLSNLDLPPKKTEDNAWYFFPYWCCAPAQDLVDDRTRLYPGDLIQNTYQWNPETQDWYQNWVIQPGKLGHAGGVQPLGGGLVTDGHFDTKYTEEKWPRMKKALLMIELQGEGKWDFGVVEWRNVLIEAQTRETAWCTEILDEKDDFRMVRTQPIVTVNGNTNSTTCYVAFITFLGLNLK</sequence>
<feature type="chain" id="PRO_5047049861" evidence="1">
    <location>
        <begin position="20"/>
        <end position="259"/>
    </location>
</feature>
<comment type="caution">
    <text evidence="2">The sequence shown here is derived from an EMBL/GenBank/DDBJ whole genome shotgun (WGS) entry which is preliminary data.</text>
</comment>
<accession>A0ABR4BSP0</accession>
<proteinExistence type="predicted"/>